<accession>A0A6A5DN46</accession>
<name>A0A6A5DN46_PERFL</name>
<comment type="caution">
    <text evidence="2">The sequence shown here is derived from an EMBL/GenBank/DDBJ whole genome shotgun (WGS) entry which is preliminary data.</text>
</comment>
<organism evidence="2 3">
    <name type="scientific">Perca fluviatilis</name>
    <name type="common">European perch</name>
    <dbReference type="NCBI Taxonomy" id="8168"/>
    <lineage>
        <taxon>Eukaryota</taxon>
        <taxon>Metazoa</taxon>
        <taxon>Chordata</taxon>
        <taxon>Craniata</taxon>
        <taxon>Vertebrata</taxon>
        <taxon>Euteleostomi</taxon>
        <taxon>Actinopterygii</taxon>
        <taxon>Neopterygii</taxon>
        <taxon>Teleostei</taxon>
        <taxon>Neoteleostei</taxon>
        <taxon>Acanthomorphata</taxon>
        <taxon>Eupercaria</taxon>
        <taxon>Perciformes</taxon>
        <taxon>Percoidei</taxon>
        <taxon>Percidae</taxon>
        <taxon>Percinae</taxon>
        <taxon>Perca</taxon>
    </lineage>
</organism>
<sequence length="78" mass="8642">MRNRTDRASCGLLLTATSGRVREGSSAASRLWTTARRWRRGKGPWRSERGRAVMASHRTPAAAPPPPPTTSWLLSKSR</sequence>
<keyword evidence="3" id="KW-1185">Reference proteome</keyword>
<evidence type="ECO:0000313" key="2">
    <source>
        <dbReference type="EMBL" id="KAF1371971.1"/>
    </source>
</evidence>
<feature type="region of interest" description="Disordered" evidence="1">
    <location>
        <begin position="40"/>
        <end position="78"/>
    </location>
</feature>
<evidence type="ECO:0000256" key="1">
    <source>
        <dbReference type="SAM" id="MobiDB-lite"/>
    </source>
</evidence>
<evidence type="ECO:0000313" key="3">
    <source>
        <dbReference type="Proteomes" id="UP000465112"/>
    </source>
</evidence>
<dbReference type="Proteomes" id="UP000465112">
    <property type="component" value="Chromosome 24"/>
</dbReference>
<reference evidence="2 3" key="1">
    <citation type="submission" date="2019-06" db="EMBL/GenBank/DDBJ databases">
        <title>A chromosome-scale genome assembly of the European perch, Perca fluviatilis.</title>
        <authorList>
            <person name="Roques C."/>
            <person name="Zahm M."/>
            <person name="Cabau C."/>
            <person name="Klopp C."/>
            <person name="Bouchez O."/>
            <person name="Donnadieu C."/>
            <person name="Kuhl H."/>
            <person name="Gislard M."/>
            <person name="Guendouz S."/>
            <person name="Journot L."/>
            <person name="Haffray P."/>
            <person name="Bestin A."/>
            <person name="Morvezen R."/>
            <person name="Feron R."/>
            <person name="Wen M."/>
            <person name="Jouanno E."/>
            <person name="Herpin A."/>
            <person name="Schartl M."/>
            <person name="Postlethwait J."/>
            <person name="Schaerlinger B."/>
            <person name="Chardard D."/>
            <person name="Lecocq T."/>
            <person name="Poncet C."/>
            <person name="Jaffrelo L."/>
            <person name="Lampietro C."/>
            <person name="Guiguen Y."/>
        </authorList>
    </citation>
    <scope>NUCLEOTIDE SEQUENCE [LARGE SCALE GENOMIC DNA]</scope>
    <source>
        <tissue evidence="2">Blood</tissue>
    </source>
</reference>
<protein>
    <submittedName>
        <fullName evidence="2">Uncharacterized protein</fullName>
    </submittedName>
</protein>
<dbReference type="AlphaFoldDB" id="A0A6A5DN46"/>
<gene>
    <name evidence="2" type="ORF">PFLUV_G00276600</name>
</gene>
<dbReference type="EMBL" id="VHII01000024">
    <property type="protein sequence ID" value="KAF1371971.1"/>
    <property type="molecule type" value="Genomic_DNA"/>
</dbReference>
<proteinExistence type="predicted"/>